<dbReference type="Proteomes" id="UP000233551">
    <property type="component" value="Unassembled WGS sequence"/>
</dbReference>
<protein>
    <submittedName>
        <fullName evidence="1">Uncharacterized protein</fullName>
    </submittedName>
</protein>
<accession>A0A2I0I0B9</accession>
<evidence type="ECO:0000313" key="2">
    <source>
        <dbReference type="Proteomes" id="UP000233551"/>
    </source>
</evidence>
<keyword evidence="2" id="KW-1185">Reference proteome</keyword>
<comment type="caution">
    <text evidence="1">The sequence shown here is derived from an EMBL/GenBank/DDBJ whole genome shotgun (WGS) entry which is preliminary data.</text>
</comment>
<organism evidence="1 2">
    <name type="scientific">Punica granatum</name>
    <name type="common">Pomegranate</name>
    <dbReference type="NCBI Taxonomy" id="22663"/>
    <lineage>
        <taxon>Eukaryota</taxon>
        <taxon>Viridiplantae</taxon>
        <taxon>Streptophyta</taxon>
        <taxon>Embryophyta</taxon>
        <taxon>Tracheophyta</taxon>
        <taxon>Spermatophyta</taxon>
        <taxon>Magnoliopsida</taxon>
        <taxon>eudicotyledons</taxon>
        <taxon>Gunneridae</taxon>
        <taxon>Pentapetalae</taxon>
        <taxon>rosids</taxon>
        <taxon>malvids</taxon>
        <taxon>Myrtales</taxon>
        <taxon>Lythraceae</taxon>
        <taxon>Punica</taxon>
    </lineage>
</organism>
<reference evidence="1 2" key="1">
    <citation type="submission" date="2017-11" db="EMBL/GenBank/DDBJ databases">
        <title>De-novo sequencing of pomegranate (Punica granatum L.) genome.</title>
        <authorList>
            <person name="Akparov Z."/>
            <person name="Amiraslanov A."/>
            <person name="Hajiyeva S."/>
            <person name="Abbasov M."/>
            <person name="Kaur K."/>
            <person name="Hamwieh A."/>
            <person name="Solovyev V."/>
            <person name="Salamov A."/>
            <person name="Braich B."/>
            <person name="Kosarev P."/>
            <person name="Mahmoud A."/>
            <person name="Hajiyev E."/>
            <person name="Babayeva S."/>
            <person name="Izzatullayeva V."/>
            <person name="Mammadov A."/>
            <person name="Mammadov A."/>
            <person name="Sharifova S."/>
            <person name="Ojaghi J."/>
            <person name="Eynullazada K."/>
            <person name="Bayramov B."/>
            <person name="Abdulazimova A."/>
            <person name="Shahmuradov I."/>
        </authorList>
    </citation>
    <scope>NUCLEOTIDE SEQUENCE [LARGE SCALE GENOMIC DNA]</scope>
    <source>
        <strain evidence="2">cv. AG2017</strain>
        <tissue evidence="1">Leaf</tissue>
    </source>
</reference>
<dbReference type="EMBL" id="PGOL01004515">
    <property type="protein sequence ID" value="PKI37200.1"/>
    <property type="molecule type" value="Genomic_DNA"/>
</dbReference>
<dbReference type="AlphaFoldDB" id="A0A2I0I0B9"/>
<evidence type="ECO:0000313" key="1">
    <source>
        <dbReference type="EMBL" id="PKI37200.1"/>
    </source>
</evidence>
<proteinExistence type="predicted"/>
<name>A0A2I0I0B9_PUNGR</name>
<gene>
    <name evidence="1" type="ORF">CRG98_042391</name>
</gene>
<sequence>MADFRRYGRETEVIECKFKILQVNKTEKAATGVDGAIKTGVAEVEAAHMASQARQELTADARQIVMPDVLGVV</sequence>